<accession>A0A1I8FPA7</accession>
<organism evidence="2 3">
    <name type="scientific">Macrostomum lignano</name>
    <dbReference type="NCBI Taxonomy" id="282301"/>
    <lineage>
        <taxon>Eukaryota</taxon>
        <taxon>Metazoa</taxon>
        <taxon>Spiralia</taxon>
        <taxon>Lophotrochozoa</taxon>
        <taxon>Platyhelminthes</taxon>
        <taxon>Rhabditophora</taxon>
        <taxon>Macrostomorpha</taxon>
        <taxon>Macrostomida</taxon>
        <taxon>Macrostomidae</taxon>
        <taxon>Macrostomum</taxon>
    </lineage>
</organism>
<feature type="domain" description="O-acyltransferase WSD1 C-terminal" evidence="1">
    <location>
        <begin position="237"/>
        <end position="336"/>
    </location>
</feature>
<proteinExistence type="predicted"/>
<dbReference type="Proteomes" id="UP000095280">
    <property type="component" value="Unplaced"/>
</dbReference>
<dbReference type="WBParaSite" id="maker-unitig_43010-snap-gene-0.2-mRNA-1">
    <property type="protein sequence ID" value="maker-unitig_43010-snap-gene-0.2-mRNA-1"/>
    <property type="gene ID" value="maker-unitig_43010-snap-gene-0.2"/>
</dbReference>
<reference evidence="3" key="1">
    <citation type="submission" date="2016-11" db="UniProtKB">
        <authorList>
            <consortium name="WormBaseParasite"/>
        </authorList>
    </citation>
    <scope>IDENTIFICATION</scope>
</reference>
<dbReference type="InterPro" id="IPR009721">
    <property type="entry name" value="O-acyltransferase_WSD1_C"/>
</dbReference>
<sequence>MVGNLDAIWMQDTPDNRAIINGVLVLREQLRLETAEGAGFRGSWWRRRLAATDGWAAKFQQIVSKRYRRYVWREDEAYSVRNHVIEHEGPACLSGRAGKKFSRVLLTGTQHAAAPMADRLGPTAEGGSVLLFRGHHVIGDGVSLTTLMMTYLVDKPPAQITPRPQQVLDVRQGCAGGPYLLGRDLLRADDRSPLHGPALSGRKRLAWIRDIPLAQPEGLRAHRNMRPRSSGEFELDNQFSPHFMGLDLSNGDPLKTLRQTKRSMNRIKGQQPPCGELPGHDLLHGNLPAWICEALFELADTFECAGPAEQLSIGGSVIEAMSFWVPSRSNIALLSTWSATLWLKCREGVHRHFLVTVGEAADLAFQHQRHGDVRQHLRGRQVVRVARVAFQIVQELQQPAGATEMEIGSLVSEFAQLLQMHNLVGPDLPAGQAFMESLTISSRVRQTVSTACLSRHSRLALWQHRNFPSNKVLLFSKGYSKTLSNSESLTSSIWMVVFNIGVTDKSAIEGHGQSQHQKHQSRRCLGRLKNGSWKCSEAMR</sequence>
<evidence type="ECO:0000313" key="3">
    <source>
        <dbReference type="WBParaSite" id="maker-unitig_43010-snap-gene-0.2-mRNA-1"/>
    </source>
</evidence>
<dbReference type="AlphaFoldDB" id="A0A1I8FPA7"/>
<name>A0A1I8FPA7_9PLAT</name>
<evidence type="ECO:0000313" key="2">
    <source>
        <dbReference type="Proteomes" id="UP000095280"/>
    </source>
</evidence>
<dbReference type="Pfam" id="PF06974">
    <property type="entry name" value="WS_DGAT_C"/>
    <property type="match status" value="1"/>
</dbReference>
<evidence type="ECO:0000259" key="1">
    <source>
        <dbReference type="Pfam" id="PF06974"/>
    </source>
</evidence>
<keyword evidence="2" id="KW-1185">Reference proteome</keyword>
<protein>
    <submittedName>
        <fullName evidence="3">DUF1298 domain-containing protein</fullName>
    </submittedName>
</protein>